<keyword evidence="2 4" id="KW-0560">Oxidoreductase</keyword>
<evidence type="ECO:0000313" key="4">
    <source>
        <dbReference type="EMBL" id="MEA9356911.1"/>
    </source>
</evidence>
<dbReference type="PANTHER" id="PTHR10204">
    <property type="entry name" value="NAD P H OXIDOREDUCTASE-RELATED"/>
    <property type="match status" value="1"/>
</dbReference>
<evidence type="ECO:0000259" key="3">
    <source>
        <dbReference type="Pfam" id="PF02525"/>
    </source>
</evidence>
<dbReference type="RefSeq" id="WP_323576805.1">
    <property type="nucleotide sequence ID" value="NZ_JAYGJQ010000002.1"/>
</dbReference>
<accession>A0ABU5VVC8</accession>
<dbReference type="InterPro" id="IPR051545">
    <property type="entry name" value="NAD(P)H_dehydrogenase_qn"/>
</dbReference>
<gene>
    <name evidence="4" type="ORF">SHI21_11870</name>
</gene>
<dbReference type="SUPFAM" id="SSF52218">
    <property type="entry name" value="Flavoproteins"/>
    <property type="match status" value="1"/>
</dbReference>
<dbReference type="EC" id="1.-.-.-" evidence="4"/>
<reference evidence="4 5" key="1">
    <citation type="submission" date="2023-11" db="EMBL/GenBank/DDBJ databases">
        <title>A Novel Polar Bacteriovorax (B. antarcticus) Isolated from the Biocrust in Antarctica.</title>
        <authorList>
            <person name="Mun W."/>
            <person name="Choi S.Y."/>
            <person name="Mitchell R.J."/>
        </authorList>
    </citation>
    <scope>NUCLEOTIDE SEQUENCE [LARGE SCALE GENOMIC DNA]</scope>
    <source>
        <strain evidence="4 5">PP10</strain>
    </source>
</reference>
<feature type="domain" description="Flavodoxin-like fold" evidence="3">
    <location>
        <begin position="1"/>
        <end position="172"/>
    </location>
</feature>
<dbReference type="Proteomes" id="UP001302274">
    <property type="component" value="Unassembled WGS sequence"/>
</dbReference>
<dbReference type="Pfam" id="PF02525">
    <property type="entry name" value="Flavodoxin_2"/>
    <property type="match status" value="1"/>
</dbReference>
<keyword evidence="5" id="KW-1185">Reference proteome</keyword>
<comment type="similarity">
    <text evidence="1">Belongs to the NAD(P)H dehydrogenase (quinone) family.</text>
</comment>
<evidence type="ECO:0000256" key="2">
    <source>
        <dbReference type="ARBA" id="ARBA00023002"/>
    </source>
</evidence>
<sequence length="191" mass="21647">MRTLIILGHPDKKSLCAAIADNYEKGAMEKGGEVERINLSELSFNPNLKQGYRVVQNLEPDLLEAQRLIKWANHLVIVYPVWWGSTPAILKGFLDRTFLPGFAFKKREHSTGWDKLLSGKSARLIVTSNSPSWWLYLNYFHPGVNMMKKAVLEFCGVSPVNVTSFDSLQDVSEKRVEGILYKSFRAGLDDN</sequence>
<dbReference type="EMBL" id="JAYGJQ010000002">
    <property type="protein sequence ID" value="MEA9356911.1"/>
    <property type="molecule type" value="Genomic_DNA"/>
</dbReference>
<dbReference type="GO" id="GO:0016491">
    <property type="term" value="F:oxidoreductase activity"/>
    <property type="evidence" value="ECO:0007669"/>
    <property type="project" value="UniProtKB-KW"/>
</dbReference>
<comment type="caution">
    <text evidence="4">The sequence shown here is derived from an EMBL/GenBank/DDBJ whole genome shotgun (WGS) entry which is preliminary data.</text>
</comment>
<dbReference type="PANTHER" id="PTHR10204:SF34">
    <property type="entry name" value="NAD(P)H DEHYDROGENASE [QUINONE] 1 ISOFORM 1"/>
    <property type="match status" value="1"/>
</dbReference>
<dbReference type="InterPro" id="IPR029039">
    <property type="entry name" value="Flavoprotein-like_sf"/>
</dbReference>
<protein>
    <submittedName>
        <fullName evidence="4">NAD(P)H-dependent oxidoreductase</fullName>
        <ecNumber evidence="4">1.-.-.-</ecNumber>
        <ecNumber evidence="4">1.6.99.-</ecNumber>
    </submittedName>
</protein>
<evidence type="ECO:0000256" key="1">
    <source>
        <dbReference type="ARBA" id="ARBA00006252"/>
    </source>
</evidence>
<evidence type="ECO:0000313" key="5">
    <source>
        <dbReference type="Proteomes" id="UP001302274"/>
    </source>
</evidence>
<name>A0ABU5VVC8_9BACT</name>
<proteinExistence type="inferred from homology"/>
<dbReference type="Gene3D" id="3.40.50.360">
    <property type="match status" value="1"/>
</dbReference>
<organism evidence="4 5">
    <name type="scientific">Bacteriovorax antarcticus</name>
    <dbReference type="NCBI Taxonomy" id="3088717"/>
    <lineage>
        <taxon>Bacteria</taxon>
        <taxon>Pseudomonadati</taxon>
        <taxon>Bdellovibrionota</taxon>
        <taxon>Bacteriovoracia</taxon>
        <taxon>Bacteriovoracales</taxon>
        <taxon>Bacteriovoracaceae</taxon>
        <taxon>Bacteriovorax</taxon>
    </lineage>
</organism>
<dbReference type="InterPro" id="IPR003680">
    <property type="entry name" value="Flavodoxin_fold"/>
</dbReference>
<dbReference type="EC" id="1.6.99.-" evidence="4"/>